<dbReference type="Gene3D" id="2.120.10.30">
    <property type="entry name" value="TolB, C-terminal domain"/>
    <property type="match status" value="1"/>
</dbReference>
<feature type="transmembrane region" description="Helical" evidence="4">
    <location>
        <begin position="237"/>
        <end position="260"/>
    </location>
</feature>
<feature type="region of interest" description="Disordered" evidence="3">
    <location>
        <begin position="270"/>
        <end position="337"/>
    </location>
</feature>
<keyword evidence="4" id="KW-0812">Transmembrane</keyword>
<evidence type="ECO:0000256" key="5">
    <source>
        <dbReference type="SAM" id="SignalP"/>
    </source>
</evidence>
<evidence type="ECO:0000313" key="6">
    <source>
        <dbReference type="EMBL" id="RWR77082.1"/>
    </source>
</evidence>
<dbReference type="AlphaFoldDB" id="A0A3S3MNV5"/>
<keyword evidence="1" id="KW-0677">Repeat</keyword>
<dbReference type="PANTHER" id="PTHR13833:SF71">
    <property type="entry name" value="NHL DOMAIN-CONTAINING PROTEIN"/>
    <property type="match status" value="1"/>
</dbReference>
<dbReference type="PROSITE" id="PS51125">
    <property type="entry name" value="NHL"/>
    <property type="match status" value="1"/>
</dbReference>
<comment type="caution">
    <text evidence="6">The sequence shown here is derived from an EMBL/GenBank/DDBJ whole genome shotgun (WGS) entry which is preliminary data.</text>
</comment>
<feature type="signal peptide" evidence="5">
    <location>
        <begin position="1"/>
        <end position="19"/>
    </location>
</feature>
<proteinExistence type="predicted"/>
<dbReference type="Pfam" id="PF01436">
    <property type="entry name" value="NHL"/>
    <property type="match status" value="1"/>
</dbReference>
<protein>
    <recommendedName>
        <fullName evidence="8">NHL domain-containing protein</fullName>
    </recommendedName>
</protein>
<organism evidence="6 7">
    <name type="scientific">Cinnamomum micranthum f. kanehirae</name>
    <dbReference type="NCBI Taxonomy" id="337451"/>
    <lineage>
        <taxon>Eukaryota</taxon>
        <taxon>Viridiplantae</taxon>
        <taxon>Streptophyta</taxon>
        <taxon>Embryophyta</taxon>
        <taxon>Tracheophyta</taxon>
        <taxon>Spermatophyta</taxon>
        <taxon>Magnoliopsida</taxon>
        <taxon>Magnoliidae</taxon>
        <taxon>Laurales</taxon>
        <taxon>Lauraceae</taxon>
        <taxon>Cinnamomum</taxon>
    </lineage>
</organism>
<dbReference type="PANTHER" id="PTHR13833">
    <property type="match status" value="1"/>
</dbReference>
<dbReference type="EMBL" id="QPKB01000002">
    <property type="protein sequence ID" value="RWR77082.1"/>
    <property type="molecule type" value="Genomic_DNA"/>
</dbReference>
<dbReference type="OrthoDB" id="342730at2759"/>
<reference evidence="6 7" key="1">
    <citation type="journal article" date="2019" name="Nat. Plants">
        <title>Stout camphor tree genome fills gaps in understanding of flowering plant genome evolution.</title>
        <authorList>
            <person name="Chaw S.M."/>
            <person name="Liu Y.C."/>
            <person name="Wu Y.W."/>
            <person name="Wang H.Y."/>
            <person name="Lin C.I."/>
            <person name="Wu C.S."/>
            <person name="Ke H.M."/>
            <person name="Chang L.Y."/>
            <person name="Hsu C.Y."/>
            <person name="Yang H.T."/>
            <person name="Sudianto E."/>
            <person name="Hsu M.H."/>
            <person name="Wu K.P."/>
            <person name="Wang L.N."/>
            <person name="Leebens-Mack J.H."/>
            <person name="Tsai I.J."/>
        </authorList>
    </citation>
    <scope>NUCLEOTIDE SEQUENCE [LARGE SCALE GENOMIC DNA]</scope>
    <source>
        <strain evidence="7">cv. Chaw 1501</strain>
        <tissue evidence="6">Young leaves</tissue>
    </source>
</reference>
<dbReference type="Proteomes" id="UP000283530">
    <property type="component" value="Unassembled WGS sequence"/>
</dbReference>
<sequence length="337" mass="36246">MMASSVLVCFLHFLLLTVAMQASSSSSSSELVLEDGYTVSTLLDANKLENNIHPFSLLPRPGQEDDLFLLDSASSSFYTLFFPISQDSAVDRYAGNGVDGFSDGELDAAMFHRPRGFAVDSIGNVYVADRSNHAIRKITQSGDSAEADDKKEPASGISSLTRCVTTIAGGYFNKTGHTDGPAQNASFSNDFDLTFLPRRCILLISDRGNRLIRQMNLKPGDCAHHAPPAGAGLGVPMVSFVGVLCLLTGLIAGFVARPFLASHVANLQRPSPQQDVEALPNQGGETSTDILLRHVDTKPQSSRDQTKDLVNSEGRSSLFETRKSIKQGDDESTGKTE</sequence>
<evidence type="ECO:0000256" key="3">
    <source>
        <dbReference type="SAM" id="MobiDB-lite"/>
    </source>
</evidence>
<keyword evidence="5" id="KW-0732">Signal</keyword>
<evidence type="ECO:0008006" key="8">
    <source>
        <dbReference type="Google" id="ProtNLM"/>
    </source>
</evidence>
<name>A0A3S3MNV5_9MAGN</name>
<feature type="repeat" description="NHL" evidence="2">
    <location>
        <begin position="111"/>
        <end position="141"/>
    </location>
</feature>
<dbReference type="InterPro" id="IPR011042">
    <property type="entry name" value="6-blade_b-propeller_TolB-like"/>
</dbReference>
<evidence type="ECO:0000256" key="1">
    <source>
        <dbReference type="ARBA" id="ARBA00022737"/>
    </source>
</evidence>
<dbReference type="SUPFAM" id="SSF101898">
    <property type="entry name" value="NHL repeat"/>
    <property type="match status" value="1"/>
</dbReference>
<keyword evidence="4" id="KW-0472">Membrane</keyword>
<evidence type="ECO:0000256" key="2">
    <source>
        <dbReference type="PROSITE-ProRule" id="PRU00504"/>
    </source>
</evidence>
<evidence type="ECO:0000313" key="7">
    <source>
        <dbReference type="Proteomes" id="UP000283530"/>
    </source>
</evidence>
<accession>A0A3S3MNV5</accession>
<dbReference type="InterPro" id="IPR001258">
    <property type="entry name" value="NHL_repeat"/>
</dbReference>
<keyword evidence="7" id="KW-1185">Reference proteome</keyword>
<feature type="compositionally biased region" description="Basic and acidic residues" evidence="3">
    <location>
        <begin position="320"/>
        <end position="337"/>
    </location>
</feature>
<keyword evidence="4" id="KW-1133">Transmembrane helix</keyword>
<feature type="chain" id="PRO_5018620307" description="NHL domain-containing protein" evidence="5">
    <location>
        <begin position="20"/>
        <end position="337"/>
    </location>
</feature>
<gene>
    <name evidence="6" type="ORF">CKAN_00555500</name>
</gene>
<evidence type="ECO:0000256" key="4">
    <source>
        <dbReference type="SAM" id="Phobius"/>
    </source>
</evidence>